<evidence type="ECO:0000313" key="2">
    <source>
        <dbReference type="Proteomes" id="UP001236652"/>
    </source>
</evidence>
<organism evidence="1 2">
    <name type="scientific">Pontibacillus chungwhensis</name>
    <dbReference type="NCBI Taxonomy" id="265426"/>
    <lineage>
        <taxon>Bacteria</taxon>
        <taxon>Bacillati</taxon>
        <taxon>Bacillota</taxon>
        <taxon>Bacilli</taxon>
        <taxon>Bacillales</taxon>
        <taxon>Bacillaceae</taxon>
        <taxon>Pontibacillus</taxon>
    </lineage>
</organism>
<dbReference type="EMBL" id="CP126446">
    <property type="protein sequence ID" value="WIF99406.1"/>
    <property type="molecule type" value="Genomic_DNA"/>
</dbReference>
<evidence type="ECO:0000313" key="1">
    <source>
        <dbReference type="EMBL" id="WIF99406.1"/>
    </source>
</evidence>
<evidence type="ECO:0008006" key="3">
    <source>
        <dbReference type="Google" id="ProtNLM"/>
    </source>
</evidence>
<keyword evidence="2" id="KW-1185">Reference proteome</keyword>
<reference evidence="1 2" key="1">
    <citation type="submission" date="2023-05" db="EMBL/GenBank/DDBJ databases">
        <title>Comparative genomics reveals the evidence of polycyclic aromatic hydrocarbons degradation in moderately halophilic genus Pontibacillus.</title>
        <authorList>
            <person name="Yang H."/>
            <person name="Qian Z."/>
        </authorList>
    </citation>
    <scope>NUCLEOTIDE SEQUENCE [LARGE SCALE GENOMIC DNA]</scope>
    <source>
        <strain evidence="2">HN14</strain>
    </source>
</reference>
<protein>
    <recommendedName>
        <fullName evidence="3">Antitoxin VbhA domain-containing protein</fullName>
    </recommendedName>
</protein>
<dbReference type="RefSeq" id="WP_231415673.1">
    <property type="nucleotide sequence ID" value="NZ_CP126446.1"/>
</dbReference>
<accession>A0ABY8V328</accession>
<sequence>MCKNLSIEAAMKKAKASIELEGFNVTKEHDELVRKSLNDELTHEQFMEEAKQLAAKRER</sequence>
<gene>
    <name evidence="1" type="ORF">QNI29_07035</name>
</gene>
<proteinExistence type="predicted"/>
<dbReference type="Proteomes" id="UP001236652">
    <property type="component" value="Chromosome"/>
</dbReference>
<name>A0ABY8V328_9BACI</name>